<dbReference type="GeneID" id="20710978"/>
<dbReference type="InterPro" id="IPR001128">
    <property type="entry name" value="Cyt_P450"/>
</dbReference>
<comment type="similarity">
    <text evidence="1">Belongs to the cytochrome P450 family.</text>
</comment>
<dbReference type="OrthoDB" id="1470350at2759"/>
<keyword evidence="3" id="KW-0560">Oxidoreductase</keyword>
<dbReference type="PANTHER" id="PTHR46300:SF9">
    <property type="entry name" value="P450, PUTATIVE-RELATED"/>
    <property type="match status" value="1"/>
</dbReference>
<dbReference type="Gene3D" id="1.10.630.10">
    <property type="entry name" value="Cytochrome P450"/>
    <property type="match status" value="1"/>
</dbReference>
<evidence type="ECO:0000313" key="6">
    <source>
        <dbReference type="EMBL" id="EGY19181.1"/>
    </source>
</evidence>
<dbReference type="HOGENOM" id="CLU_082507_0_0_1"/>
<protein>
    <submittedName>
        <fullName evidence="6">O-methylsterigmatocystin oxidoreductase</fullName>
    </submittedName>
</protein>
<evidence type="ECO:0000313" key="7">
    <source>
        <dbReference type="Proteomes" id="UP000001611"/>
    </source>
</evidence>
<dbReference type="InParanoid" id="G2XH83"/>
<dbReference type="SUPFAM" id="SSF48264">
    <property type="entry name" value="Cytochrome P450"/>
    <property type="match status" value="1"/>
</dbReference>
<evidence type="ECO:0000256" key="4">
    <source>
        <dbReference type="ARBA" id="ARBA00023004"/>
    </source>
</evidence>
<dbReference type="EMBL" id="DS572720">
    <property type="protein sequence ID" value="EGY19181.1"/>
    <property type="molecule type" value="Genomic_DNA"/>
</dbReference>
<dbReference type="eggNOG" id="KOG0156">
    <property type="taxonomic scope" value="Eukaryota"/>
</dbReference>
<feature type="region of interest" description="Disordered" evidence="5">
    <location>
        <begin position="1"/>
        <end position="20"/>
    </location>
</feature>
<keyword evidence="7" id="KW-1185">Reference proteome</keyword>
<evidence type="ECO:0000256" key="2">
    <source>
        <dbReference type="ARBA" id="ARBA00022723"/>
    </source>
</evidence>
<dbReference type="Pfam" id="PF00067">
    <property type="entry name" value="p450"/>
    <property type="match status" value="1"/>
</dbReference>
<dbReference type="PRINTS" id="PR00463">
    <property type="entry name" value="EP450I"/>
</dbReference>
<dbReference type="GO" id="GO:0005506">
    <property type="term" value="F:iron ion binding"/>
    <property type="evidence" value="ECO:0007669"/>
    <property type="project" value="InterPro"/>
</dbReference>
<accession>G2XH83</accession>
<proteinExistence type="inferred from homology"/>
<dbReference type="GO" id="GO:0004497">
    <property type="term" value="F:monooxygenase activity"/>
    <property type="evidence" value="ECO:0007669"/>
    <property type="project" value="InterPro"/>
</dbReference>
<gene>
    <name evidence="6" type="ORF">VDAG_09515</name>
</gene>
<name>G2XH83_VERDV</name>
<dbReference type="Proteomes" id="UP000001611">
    <property type="component" value="Chromosome 7"/>
</dbReference>
<dbReference type="GO" id="GO:0016705">
    <property type="term" value="F:oxidoreductase activity, acting on paired donors, with incorporation or reduction of molecular oxygen"/>
    <property type="evidence" value="ECO:0007669"/>
    <property type="project" value="InterPro"/>
</dbReference>
<dbReference type="InterPro" id="IPR002401">
    <property type="entry name" value="Cyt_P450_E_grp-I"/>
</dbReference>
<dbReference type="KEGG" id="vda:VDAG_09515"/>
<dbReference type="PANTHER" id="PTHR46300">
    <property type="entry name" value="P450, PUTATIVE (EUROFUNG)-RELATED-RELATED"/>
    <property type="match status" value="1"/>
</dbReference>
<keyword evidence="4" id="KW-0408">Iron</keyword>
<evidence type="ECO:0000256" key="3">
    <source>
        <dbReference type="ARBA" id="ARBA00023002"/>
    </source>
</evidence>
<evidence type="ECO:0000256" key="1">
    <source>
        <dbReference type="ARBA" id="ARBA00010617"/>
    </source>
</evidence>
<organism evidence="6 7">
    <name type="scientific">Verticillium dahliae (strain VdLs.17 / ATCC MYA-4575 / FGSC 10137)</name>
    <name type="common">Verticillium wilt</name>
    <dbReference type="NCBI Taxonomy" id="498257"/>
    <lineage>
        <taxon>Eukaryota</taxon>
        <taxon>Fungi</taxon>
        <taxon>Dikarya</taxon>
        <taxon>Ascomycota</taxon>
        <taxon>Pezizomycotina</taxon>
        <taxon>Sordariomycetes</taxon>
        <taxon>Hypocreomycetidae</taxon>
        <taxon>Glomerellales</taxon>
        <taxon>Plectosphaerellaceae</taxon>
        <taxon>Verticillium</taxon>
    </lineage>
</organism>
<dbReference type="InterPro" id="IPR036396">
    <property type="entry name" value="Cyt_P450_sf"/>
</dbReference>
<dbReference type="OMA" id="YSKIERY"/>
<reference evidence="6 7" key="1">
    <citation type="submission" date="2008-03" db="EMBL/GenBank/DDBJ databases">
        <title>The Genome Sequence of Verticillium dahliae VdLs.17.</title>
        <authorList>
            <consortium name="The Broad Institute Genome Sequencing Platform"/>
            <person name="Ma L.-J.J."/>
            <person name="Klosterman S.J."/>
            <person name="Subbarao K."/>
            <person name="Dobinson K."/>
            <person name="Veronese P."/>
            <person name="Kang S."/>
            <person name="Gold S.E."/>
            <person name="Young S."/>
            <person name="Jaffe D."/>
            <person name="Gnerre S."/>
            <person name="Berlin A."/>
            <person name="Heiman D."/>
            <person name="Hepburn T."/>
            <person name="Sykes S."/>
            <person name="Alvarado L."/>
            <person name="Kodira C.D."/>
            <person name="Lander E."/>
            <person name="Galagan J."/>
            <person name="Nusbaum C."/>
            <person name="Birren B."/>
        </authorList>
    </citation>
    <scope>NUCLEOTIDE SEQUENCE [LARGE SCALE GENOMIC DNA]</scope>
    <source>
        <strain evidence="7">VdLs.17 / ATCC MYA-4575 / FGSC 10137</strain>
    </source>
</reference>
<keyword evidence="2" id="KW-0479">Metal-binding</keyword>
<evidence type="ECO:0000256" key="5">
    <source>
        <dbReference type="SAM" id="MobiDB-lite"/>
    </source>
</evidence>
<dbReference type="RefSeq" id="XP_009656771.1">
    <property type="nucleotide sequence ID" value="XM_009658476.1"/>
</dbReference>
<dbReference type="GO" id="GO:0020037">
    <property type="term" value="F:heme binding"/>
    <property type="evidence" value="ECO:0007669"/>
    <property type="project" value="InterPro"/>
</dbReference>
<dbReference type="AlphaFoldDB" id="G2XH83"/>
<dbReference type="InterPro" id="IPR050364">
    <property type="entry name" value="Cytochrome_P450_fung"/>
</dbReference>
<sequence length="294" mass="32773">MSLREDSHHGCRGNSDTSSLCSKQRSNNYGLRILDFSEPVLHEIIEIQKQVTHIAANPGLPDFLPPLRNLPEMLSPWKRAADKLFATQVDLYGRLYEHGNSSPCWNATEKAITTAKKVVPGDIHPADFDLDLAFTLATSIQGGRETSPRQILWLFVAALQNPGFVRRAHAVLDDVVGCDLLPRFPDRSKIAFIDAVIHELFRWRRVSPGSILRRADKKEEFAGVKIAKNATIMANAWGIGRDKAVFDPGLGDLQAFIPERWLDGQGKGGRRVAVHGAFMQVANLLWEFDIEASE</sequence>